<feature type="domain" description="Filamentous haemagglutinin FhaB/tRNA nuclease CdiA-like TPS" evidence="2">
    <location>
        <begin position="80"/>
        <end position="200"/>
    </location>
</feature>
<dbReference type="EMBL" id="CP039339">
    <property type="protein sequence ID" value="QCX49532.1"/>
    <property type="molecule type" value="Genomic_DNA"/>
</dbReference>
<name>A0AA92IDY2_RALSL</name>
<accession>A0AA92IDY2</accession>
<dbReference type="InterPro" id="IPR010069">
    <property type="entry name" value="CdiA_FHA1_rpt"/>
</dbReference>
<reference evidence="3 4" key="1">
    <citation type="submission" date="2019-04" db="EMBL/GenBank/DDBJ databases">
        <title>Complete Genome of UW386 and Higher Quality Genome of UW700.</title>
        <authorList>
            <person name="Jacobs J."/>
            <person name="Perez A."/>
            <person name="Steidl O."/>
            <person name="Allen C."/>
        </authorList>
    </citation>
    <scope>NUCLEOTIDE SEQUENCE [LARGE SCALE GENOMIC DNA]</scope>
    <source>
        <strain evidence="3 4">UW386</strain>
    </source>
</reference>
<dbReference type="InterPro" id="IPR025157">
    <property type="entry name" value="Hemagglutinin_rpt"/>
</dbReference>
<evidence type="ECO:0000259" key="2">
    <source>
        <dbReference type="SMART" id="SM00912"/>
    </source>
</evidence>
<dbReference type="InterPro" id="IPR008619">
    <property type="entry name" value="Filamentous_hemagglutn_rpt"/>
</dbReference>
<feature type="compositionally biased region" description="Basic and acidic residues" evidence="1">
    <location>
        <begin position="2896"/>
        <end position="2913"/>
    </location>
</feature>
<dbReference type="NCBIfam" id="TIGR01731">
    <property type="entry name" value="fil_hemag_20aa"/>
    <property type="match status" value="34"/>
</dbReference>
<dbReference type="Pfam" id="PF13018">
    <property type="entry name" value="ESPR"/>
    <property type="match status" value="1"/>
</dbReference>
<feature type="region of interest" description="Disordered" evidence="1">
    <location>
        <begin position="21"/>
        <end position="41"/>
    </location>
</feature>
<gene>
    <name evidence="3" type="ORF">E7Z57_10705</name>
</gene>
<feature type="region of interest" description="Disordered" evidence="1">
    <location>
        <begin position="2454"/>
        <end position="2485"/>
    </location>
</feature>
<feature type="compositionally biased region" description="Low complexity" evidence="1">
    <location>
        <begin position="3320"/>
        <end position="3340"/>
    </location>
</feature>
<dbReference type="InterPro" id="IPR024973">
    <property type="entry name" value="ESPR"/>
</dbReference>
<dbReference type="Pfam" id="PF13332">
    <property type="entry name" value="Fil_haemagg_2"/>
    <property type="match status" value="3"/>
</dbReference>
<dbReference type="Pfam" id="PF05860">
    <property type="entry name" value="TPS"/>
    <property type="match status" value="1"/>
</dbReference>
<organism evidence="3 4">
    <name type="scientific">Ralstonia solanacearum</name>
    <name type="common">Pseudomonas solanacearum</name>
    <dbReference type="NCBI Taxonomy" id="305"/>
    <lineage>
        <taxon>Bacteria</taxon>
        <taxon>Pseudomonadati</taxon>
        <taxon>Pseudomonadota</taxon>
        <taxon>Betaproteobacteria</taxon>
        <taxon>Burkholderiales</taxon>
        <taxon>Burkholderiaceae</taxon>
        <taxon>Ralstonia</taxon>
        <taxon>Ralstonia solanacearum species complex</taxon>
    </lineage>
</organism>
<feature type="compositionally biased region" description="Gly residues" evidence="1">
    <location>
        <begin position="2797"/>
        <end position="2809"/>
    </location>
</feature>
<dbReference type="InterPro" id="IPR012334">
    <property type="entry name" value="Pectin_lyas_fold"/>
</dbReference>
<dbReference type="Gene3D" id="2.160.20.10">
    <property type="entry name" value="Single-stranded right-handed beta-helix, Pectin lyase-like"/>
    <property type="match status" value="1"/>
</dbReference>
<sequence>MNAKCYRTVFNAARGMLVAVEESARSTGKGRGAGSRASRRRASALTLTAAAALAAPGLNAQSLTPDRSVPGPHPVVGVAANGTPVININAPSAAGVSSNAFTHYNVGQSGVVLNNSGQNSQTQIAGWVQGNPFLGNNSARVILNQVTSGNPSTLAGPTEIAGSRAALIVANPAGIVCASCSFLQAPRVTLTTGTPNFDALGNISSLSVQQGQITVNGAGLDARGAQLDLLSRAMAINGAVWAERLNAVAGANSVDYGSVTPTAIAGTGPAPQVAIDVGQLGSMFGGGATRLIGTERGLGVNIGGNLAALTGRLDLSANGDVTITPTGRVQSAADLAMAAPNVTNQGAISTPGNVSISGGTANTGSVVAGGNVAIAGPQIANTGTIGAGVDANGGVTQAGSVALNAAGTVRNGGSLLAGQDIGINAGSIDTGNGGVNARGAVTLSAAGDVSSRGAAVSANRVAIQAGGTLDNAAGSLWSATGMQVGAQRVANQGGLLGAVGDVAVAAGSVDNSAGTIGSQTGHLNVNSTGAIANAGGKLVAAQDASLTGTGLGNQAGMVSARNLSLSTGTGTVDNTGGTVSAAGTAAIGAGALVNRGGTLAAVGDVTTHVDRLDNTGGTLGSQSGGLNVTSAGAIDSAGGKLVAAQDVSITGANLNSQGGMVSARNLRLDARGGTIDNTKGTVSAAGTATVDAGSLINQGGTLAAVADVRANVDRLNNTGGTLGSQSGGLSVTSAGAIDNAGGKLVAAQDATLNAASLGNQAGMISARNLSLNTGTGAIDNTKGTVSAAGTAKVDAGSLINQVGTLVAVADVQANVGRLDNTGGALGSQSAGLSVTSAGAIDNAGGKLVATQDATLSAASLGNQGGTISARNLSLNTGSGTVDNTKGTVSARAAATIAAGNLINRGGILAAVGDVTAHVGSLDNTSGVLGSQTAGLSLDSTGDVINAGGKLAAAQDATLKAASLDNQGGTISARNLQVNTGAGTLDNSNGLVSASGKADLTTGSLVNQGGTLAAAGDVTARVANLDNAGGTLGSSAGKLSIDSASGIANAKGKLIAAQDATFTATSLGNQGGAISAHDLKLNTGSGTLDNSHGTVSAAGAATIQAGNLVNQGGTVAAAGNLNATVAGLDNTAGGILGSSGGNLTLSSAGDVANAGGKLLAAQDIALSAASLGNQAGTVAGRNVTVNTGTGALDNTGGAIAAAAALDASAGALTNANGVLQAGTTLTAHSQALTNTSGALIGNAVSVNTGALANRQGTISSATTLSVQGQSLRNDQGKIVANGAVTIHDDTVTNAGGQLASNADVTVSGTTLDNSAGLMHAGGTLSVNGATVLNKNTNTAGTGMEGANVALSATASFDNTAGTVRSDQSTQITAPVIDNTQGAIQSAGTVGMKAAAVLTNTRGNLNGTRSVTVAAGRMSGDGTVQSQGSVSLDLQSDFVNTGTVAAGQDVSVTTTGNVTNAGTLSAGRNLAVSGNNITNTQRGQLIGAVSNTLTARGTLSNDGLIDGGATVVRAGNVVNTGRLYGDTVAIQANTLTNTVSAGGVAGVIASRSDMDLGVQALNNQEHALIYTAGSLRVGGALDEGNHATGSAQSVTNGSAAINADANLTIAAAQINNRNNHFATADQTSAGSHITFYRLDGSLQDIDPSTVWLFHQNTGEWHAGADWQWLGDDDYKVMVMPSAQYPFERYGPPFDYSKEASKVAMMGAPLSFPIGAAYSPGGACNGDNCTVSEYPEHFVYSASDRIWDVFGIARPQEIGPQPMQEDYFGRSEQYAIDSAAWQQRHDAALGRYLQLNDAIAAFNRDFSHRQVDHFTIYDGTQQVTRTVVTQSDPGTITSGGSMTLNAGVVNNVASQIVAGGDLTGSNVIGTRPTNIGMQGTQTVTTTGQAIYTHVDDRDRVNDAQPWQGQTQQTRFQLDVSATSGTGPNSQHAVKSVAVAAAAGQGNGGATAVADHMTIAGGTVQPGSAAIAVPAAGTVHAVTSTVAAPAGSTVSAATSAVTAPSSGTVIRTVVPNLTLPNNALYRVVRDPGSSVLVETDPRFTNFRQWTSSDVMLSQFRNDPGATLKRIGDGFYEQQLIQQQVIRATGQRFIGDYTSNEDEYKALLAAGVAAGKAFGLNVGTALTDAQMARLTTDIVWLVKQTVTLADGSQQEVLVPQVYLRAKDTDITGGGTLMAGNNVSFQAKGDVVNSGTIASRRVTVVTGDNIVNSGTLAGGTLLAQAAQDINNLGGHIQGDQVLLAAGRDVNLTSTSTSTANATTLGTNISQVASVAAGALSIQAGRDANLTAAAINTTGDATITAKRDVNLNALRQSSEEHVNWGNQNRSDRASYADAGTQIQTGGKLAIGAGQDVNATAAYANATDSIQVAAGRDVHLNAGQSHQDVRDEHFQKESGFMSSKTTHTIDSVARTDAVGTTLSGDTVAVQAGRNLTVAGSTVASTNGTSLAAGNDLTVTTTQTSSSESHYREEKKSGFGATGNGLSYGNKQQTDIANDNANTYAGSLIGSTNGNVTLKSGGDLHLNGSQAVAGGDLTAIGRNVTIDAAAGATHHDETHITKSSGFTLGLSGGAAGLMQAASSQMQDAADAKDARASVLNGMASARSLYDAGNVLGGKKPMDEVSVTLSWGTSQSKSTSTEDATRNQGSTLTAGGKATLIATGAKDANGNAVAGTGNLTIAGSGVSAKDVVLGAANAVNLIASQDTDKTRSENSSSSASVGISYGTKGFGVSASMSKAHGDSNSDAVTHNNTHVTGSDSVTIVSGGDTNLLGAQVNGGKVSADVGGNLNLASQQDTTKASSHQQSMGGGFSISQGGGSASASFTTQNAHSDYKGVQEQTGIYAGKGGFDINVKGNTDLKGAVIASAATPDKNTLTTGTLSFSDIQNHAEYSASSFGLSGGVGYQSEKKSGDTSKAESEEPRKKATPGGFSPMLPLMSSGSEDSTTRSAVAEGTIRITNQAQQKQDIATLSRDTSNTNTVLDKNPDLGEILSRQAELQKAASAAGEAVARTIGDIADTKRADALAEADKARKAGNEELANKYQTEADQWKEGGAYRAGLHMAGGALVAGLGGGSAIGGAVGAGAASLAAPQLTELADKVASSVGGGVAGQMAGNVVANVAAGAVGSVGGGSGAFMGSNVDRYNRQLHPDEKALIHAKANGDKAAEKRLTDAACYRVECWKEFSEHSPEYLAHYVSALDAKDLGPELKWVDSQTVPGGTFDYTLPQKAKDFGLNQWDQFKRGAQQLVERELPNLPRGFVNKMEADAKQKMSESPVALVAQGVANGLSAVAGAAGGTEPPVSPGSVLANSGVRQGASASLSATADRPPNAIASSSGDDSTSTGGNSNDSNATKRPTPSQSEKDVGTGLGSDYRPQVSYKDGQEVPYATKGSVRPDWCNTTSCSVEVKNYNIANNSSGLIKNVADQAIQRQENLPAGMEQQVVIDVRGQTVTAQQEDTIVKGIVSRSNGIIKPDAIEFRR</sequence>
<dbReference type="GO" id="GO:0003824">
    <property type="term" value="F:catalytic activity"/>
    <property type="evidence" value="ECO:0007669"/>
    <property type="project" value="UniProtKB-ARBA"/>
</dbReference>
<feature type="compositionally biased region" description="Polar residues" evidence="1">
    <location>
        <begin position="2475"/>
        <end position="2485"/>
    </location>
</feature>
<dbReference type="Pfam" id="PF05594">
    <property type="entry name" value="Fil_haemagg"/>
    <property type="match status" value="14"/>
</dbReference>
<feature type="region of interest" description="Disordered" evidence="1">
    <location>
        <begin position="2893"/>
        <end position="2934"/>
    </location>
</feature>
<dbReference type="Proteomes" id="UP000310553">
    <property type="component" value="Chromosome"/>
</dbReference>
<feature type="region of interest" description="Disordered" evidence="1">
    <location>
        <begin position="2621"/>
        <end position="2641"/>
    </location>
</feature>
<feature type="region of interest" description="Disordered" evidence="1">
    <location>
        <begin position="2731"/>
        <end position="2750"/>
    </location>
</feature>
<dbReference type="NCBIfam" id="TIGR01901">
    <property type="entry name" value="adhes_NPXG"/>
    <property type="match status" value="1"/>
</dbReference>
<dbReference type="SMART" id="SM00912">
    <property type="entry name" value="Haemagg_act"/>
    <property type="match status" value="1"/>
</dbReference>
<feature type="region of interest" description="Disordered" evidence="1">
    <location>
        <begin position="3305"/>
        <end position="3369"/>
    </location>
</feature>
<feature type="compositionally biased region" description="Polar residues" evidence="1">
    <location>
        <begin position="2784"/>
        <end position="2793"/>
    </location>
</feature>
<dbReference type="InterPro" id="IPR011050">
    <property type="entry name" value="Pectin_lyase_fold/virulence"/>
</dbReference>
<evidence type="ECO:0000313" key="3">
    <source>
        <dbReference type="EMBL" id="QCX49532.1"/>
    </source>
</evidence>
<protein>
    <submittedName>
        <fullName evidence="3">Filamentous hemagglutinin N-terminal domain-containing protein</fullName>
    </submittedName>
</protein>
<evidence type="ECO:0000256" key="1">
    <source>
        <dbReference type="SAM" id="MobiDB-lite"/>
    </source>
</evidence>
<feature type="region of interest" description="Disordered" evidence="1">
    <location>
        <begin position="2784"/>
        <end position="2815"/>
    </location>
</feature>
<dbReference type="SUPFAM" id="SSF51126">
    <property type="entry name" value="Pectin lyase-like"/>
    <property type="match status" value="1"/>
</dbReference>
<proteinExistence type="predicted"/>
<dbReference type="InterPro" id="IPR008638">
    <property type="entry name" value="FhaB/CdiA-like_TPS"/>
</dbReference>
<evidence type="ECO:0000313" key="4">
    <source>
        <dbReference type="Proteomes" id="UP000310553"/>
    </source>
</evidence>
<feature type="compositionally biased region" description="Polar residues" evidence="1">
    <location>
        <begin position="2732"/>
        <end position="2750"/>
    </location>
</feature>